<evidence type="ECO:0000313" key="1">
    <source>
        <dbReference type="EMBL" id="RXN02476.1"/>
    </source>
</evidence>
<sequence>MAFPSYALFYFPDSDIVKVDSTDIILREHRRAEYQVSSREQLRCEEGYIEVRLRSRGRHGQTKILAAKILLLGDVYKDLVIKRDAFKRGEDIWKTTAEKGKKAPEAIKVLQNLLYNFTVLP</sequence>
<dbReference type="STRING" id="84645.A0A498L6M5"/>
<organism evidence="1 2">
    <name type="scientific">Labeo rohita</name>
    <name type="common">Indian major carp</name>
    <name type="synonym">Cyprinus rohita</name>
    <dbReference type="NCBI Taxonomy" id="84645"/>
    <lineage>
        <taxon>Eukaryota</taxon>
        <taxon>Metazoa</taxon>
        <taxon>Chordata</taxon>
        <taxon>Craniata</taxon>
        <taxon>Vertebrata</taxon>
        <taxon>Euteleostomi</taxon>
        <taxon>Actinopterygii</taxon>
        <taxon>Neopterygii</taxon>
        <taxon>Teleostei</taxon>
        <taxon>Ostariophysi</taxon>
        <taxon>Cypriniformes</taxon>
        <taxon>Cyprinidae</taxon>
        <taxon>Labeoninae</taxon>
        <taxon>Labeonini</taxon>
        <taxon>Labeo</taxon>
    </lineage>
</organism>
<name>A0A498L6M5_LABRO</name>
<comment type="caution">
    <text evidence="1">The sequence shown here is derived from an EMBL/GenBank/DDBJ whole genome shotgun (WGS) entry which is preliminary data.</text>
</comment>
<evidence type="ECO:0000313" key="2">
    <source>
        <dbReference type="Proteomes" id="UP000290572"/>
    </source>
</evidence>
<accession>A0A498L6M5</accession>
<dbReference type="Proteomes" id="UP000290572">
    <property type="component" value="Unassembled WGS sequence"/>
</dbReference>
<reference evidence="1 2" key="1">
    <citation type="submission" date="2018-03" db="EMBL/GenBank/DDBJ databases">
        <title>Draft genome sequence of Rohu Carp (Labeo rohita).</title>
        <authorList>
            <person name="Das P."/>
            <person name="Kushwaha B."/>
            <person name="Joshi C.G."/>
            <person name="Kumar D."/>
            <person name="Nagpure N.S."/>
            <person name="Sahoo L."/>
            <person name="Das S.P."/>
            <person name="Bit A."/>
            <person name="Patnaik S."/>
            <person name="Meher P.K."/>
            <person name="Jayasankar P."/>
            <person name="Koringa P.G."/>
            <person name="Patel N.V."/>
            <person name="Hinsu A.T."/>
            <person name="Kumar R."/>
            <person name="Pandey M."/>
            <person name="Agarwal S."/>
            <person name="Srivastava S."/>
            <person name="Singh M."/>
            <person name="Iquebal M.A."/>
            <person name="Jaiswal S."/>
            <person name="Angadi U.B."/>
            <person name="Kumar N."/>
            <person name="Raza M."/>
            <person name="Shah T.M."/>
            <person name="Rai A."/>
            <person name="Jena J.K."/>
        </authorList>
    </citation>
    <scope>NUCLEOTIDE SEQUENCE [LARGE SCALE GENOMIC DNA]</scope>
    <source>
        <strain evidence="1">DASCIFA01</strain>
        <tissue evidence="1">Testis</tissue>
    </source>
</reference>
<proteinExistence type="predicted"/>
<dbReference type="EMBL" id="QBIY01013528">
    <property type="protein sequence ID" value="RXN02476.1"/>
    <property type="molecule type" value="Genomic_DNA"/>
</dbReference>
<protein>
    <submittedName>
        <fullName evidence="1">Uncharacterized protein</fullName>
    </submittedName>
</protein>
<dbReference type="AlphaFoldDB" id="A0A498L6M5"/>
<keyword evidence="2" id="KW-1185">Reference proteome</keyword>
<gene>
    <name evidence="1" type="ORF">ROHU_035870</name>
</gene>